<protein>
    <submittedName>
        <fullName evidence="3">Alpha/beta hydrolase</fullName>
    </submittedName>
</protein>
<dbReference type="GO" id="GO:0016020">
    <property type="term" value="C:membrane"/>
    <property type="evidence" value="ECO:0007669"/>
    <property type="project" value="TreeGrafter"/>
</dbReference>
<dbReference type="RefSeq" id="WP_082913581.1">
    <property type="nucleotide sequence ID" value="NZ_FCOK02000040.1"/>
</dbReference>
<feature type="domain" description="AB hydrolase-1" evidence="2">
    <location>
        <begin position="41"/>
        <end position="283"/>
    </location>
</feature>
<evidence type="ECO:0000256" key="1">
    <source>
        <dbReference type="ARBA" id="ARBA00022801"/>
    </source>
</evidence>
<keyword evidence="1 3" id="KW-0378">Hydrolase</keyword>
<evidence type="ECO:0000313" key="3">
    <source>
        <dbReference type="EMBL" id="SAL50972.1"/>
    </source>
</evidence>
<dbReference type="PANTHER" id="PTHR43798:SF31">
    <property type="entry name" value="AB HYDROLASE SUPERFAMILY PROTEIN YCLE"/>
    <property type="match status" value="1"/>
</dbReference>
<dbReference type="Pfam" id="PF00561">
    <property type="entry name" value="Abhydrolase_1"/>
    <property type="match status" value="1"/>
</dbReference>
<dbReference type="GO" id="GO:0016787">
    <property type="term" value="F:hydrolase activity"/>
    <property type="evidence" value="ECO:0007669"/>
    <property type="project" value="UniProtKB-KW"/>
</dbReference>
<dbReference type="EMBL" id="FCOK02000040">
    <property type="protein sequence ID" value="SAL50972.1"/>
    <property type="molecule type" value="Genomic_DNA"/>
</dbReference>
<organism evidence="3 4">
    <name type="scientific">Caballeronia udeis</name>
    <dbReference type="NCBI Taxonomy" id="1232866"/>
    <lineage>
        <taxon>Bacteria</taxon>
        <taxon>Pseudomonadati</taxon>
        <taxon>Pseudomonadota</taxon>
        <taxon>Betaproteobacteria</taxon>
        <taxon>Burkholderiales</taxon>
        <taxon>Burkholderiaceae</taxon>
        <taxon>Caballeronia</taxon>
    </lineage>
</organism>
<evidence type="ECO:0000313" key="4">
    <source>
        <dbReference type="Proteomes" id="UP000054683"/>
    </source>
</evidence>
<proteinExistence type="predicted"/>
<dbReference type="SUPFAM" id="SSF53474">
    <property type="entry name" value="alpha/beta-Hydrolases"/>
    <property type="match status" value="1"/>
</dbReference>
<dbReference type="InterPro" id="IPR050266">
    <property type="entry name" value="AB_hydrolase_sf"/>
</dbReference>
<reference evidence="3 4" key="1">
    <citation type="submission" date="2016-01" db="EMBL/GenBank/DDBJ databases">
        <authorList>
            <person name="Oliw E.H."/>
        </authorList>
    </citation>
    <scope>NUCLEOTIDE SEQUENCE [LARGE SCALE GENOMIC DNA]</scope>
    <source>
        <strain evidence="3">LMG 27134</strain>
    </source>
</reference>
<accession>A0A158I2Z4</accession>
<dbReference type="Proteomes" id="UP000054683">
    <property type="component" value="Unassembled WGS sequence"/>
</dbReference>
<dbReference type="InterPro" id="IPR000073">
    <property type="entry name" value="AB_hydrolase_1"/>
</dbReference>
<dbReference type="AlphaFoldDB" id="A0A158I2Z4"/>
<dbReference type="Gene3D" id="3.40.50.1820">
    <property type="entry name" value="alpha/beta hydrolase"/>
    <property type="match status" value="1"/>
</dbReference>
<gene>
    <name evidence="3" type="ORF">AWB69_05192</name>
</gene>
<dbReference type="InterPro" id="IPR029058">
    <property type="entry name" value="AB_hydrolase_fold"/>
</dbReference>
<dbReference type="PANTHER" id="PTHR43798">
    <property type="entry name" value="MONOACYLGLYCEROL LIPASE"/>
    <property type="match status" value="1"/>
</dbReference>
<dbReference type="OrthoDB" id="6117067at2"/>
<sequence length="311" mass="33705">MKLLDGVDPSQLFGLPAPDIATLDDGLQVPFVQTGHEHHEVMLFVHGSLCDFRYWKPQLGPLAKQYRCVAPSLSHYWPSGVLGFGAMAGGSRQFSWDAHVDELGRFIERLSVGAVNVVGHSRGGCVAFHLAVRYPELVKSLVLADPGGAVARPGDDGRARTVLPAPVNALRAKAAELIGRGEIDEGLGLFVDSVSRPGFWARSPKEFKAMAMDNANTLALQFRDPLPAYDAHAAARVRCPTLLIDGEKSPRMFRDAVGALEGWIEGARRVTIEGASHGMNVTHAGVFNRGVGNCQYFCVQGVKDRLRSRPE</sequence>
<evidence type="ECO:0000259" key="2">
    <source>
        <dbReference type="Pfam" id="PF00561"/>
    </source>
</evidence>
<name>A0A158I2Z4_9BURK</name>